<comment type="caution">
    <text evidence="2">The sequence shown here is derived from an EMBL/GenBank/DDBJ whole genome shotgun (WGS) entry which is preliminary data.</text>
</comment>
<dbReference type="VEuPathDB" id="TriTrypDB:TcIL3000_0_53440"/>
<reference evidence="2 3" key="2">
    <citation type="journal article" date="2012" name="Proc. Natl. Acad. Sci. U.S.A.">
        <title>Antigenic diversity is generated by distinct evolutionary mechanisms in African trypanosome species.</title>
        <authorList>
            <person name="Jackson A.P."/>
            <person name="Berry A."/>
            <person name="Aslett M."/>
            <person name="Allison H.C."/>
            <person name="Burton P."/>
            <person name="Vavrova-Anderson J."/>
            <person name="Brown R."/>
            <person name="Browne H."/>
            <person name="Corton N."/>
            <person name="Hauser H."/>
            <person name="Gamble J."/>
            <person name="Gilderthorp R."/>
            <person name="Marcello L."/>
            <person name="McQuillan J."/>
            <person name="Otto T.D."/>
            <person name="Quail M.A."/>
            <person name="Sanders M.J."/>
            <person name="van Tonder A."/>
            <person name="Ginger M.L."/>
            <person name="Field M.C."/>
            <person name="Barry J.D."/>
            <person name="Hertz-Fowler C."/>
            <person name="Berriman M."/>
        </authorList>
    </citation>
    <scope>NUCLEOTIDE SEQUENCE [LARGE SCALE GENOMIC DNA]</scope>
    <source>
        <strain evidence="2 3">IL3000</strain>
    </source>
</reference>
<sequence length="180" mass="21292">MQYERKMTSALCCFTCEKWGRCNNRNESKKSKQSNTTGCRFKDVNRSFCFLLFPPYFFPFALVGMLLRGAAPSASVYLHSHFYLKFVNLFKNFPLFLCNCYRSRCCLSHMVFYLLHERLTCLMIEDEQVNHGDGTFGAMKRGRSICLMFLPLQKKVHVIFYVFLTHSFYFYFCCRHCCCC</sequence>
<keyword evidence="1" id="KW-1133">Transmembrane helix</keyword>
<feature type="transmembrane region" description="Helical" evidence="1">
    <location>
        <begin position="156"/>
        <end position="172"/>
    </location>
</feature>
<accession>F9WBW9</accession>
<proteinExistence type="predicted"/>
<keyword evidence="1" id="KW-0812">Transmembrane</keyword>
<evidence type="ECO:0000256" key="1">
    <source>
        <dbReference type="SAM" id="Phobius"/>
    </source>
</evidence>
<keyword evidence="3" id="KW-1185">Reference proteome</keyword>
<gene>
    <name evidence="2" type="ORF">TCIL3000_0_53440</name>
</gene>
<evidence type="ECO:0000313" key="3">
    <source>
        <dbReference type="Proteomes" id="UP000000702"/>
    </source>
</evidence>
<reference evidence="3" key="1">
    <citation type="submission" date="2011-07" db="EMBL/GenBank/DDBJ databases">
        <title>Divergent evolution of antigenic variation in African trypanosomes.</title>
        <authorList>
            <person name="Jackson A.P."/>
            <person name="Berry A."/>
            <person name="Allison H.C."/>
            <person name="Burton P."/>
            <person name="Anderson J."/>
            <person name="Aslett M."/>
            <person name="Brown R."/>
            <person name="Corton N."/>
            <person name="Harris D."/>
            <person name="Hauser H."/>
            <person name="Gamble J."/>
            <person name="Gilderthorp R."/>
            <person name="McQuillan J."/>
            <person name="Quail M.A."/>
            <person name="Sanders M."/>
            <person name="Van Tonder A."/>
            <person name="Ginger M.L."/>
            <person name="Donelson J.E."/>
            <person name="Field M.C."/>
            <person name="Barry J.D."/>
            <person name="Berriman M."/>
            <person name="Hertz-Fowler C."/>
        </authorList>
    </citation>
    <scope>NUCLEOTIDE SEQUENCE [LARGE SCALE GENOMIC DNA]</scope>
    <source>
        <strain evidence="3">IL3000</strain>
    </source>
</reference>
<name>F9WBW9_TRYCI</name>
<keyword evidence="1" id="KW-0472">Membrane</keyword>
<organism evidence="2 3">
    <name type="scientific">Trypanosoma congolense (strain IL3000)</name>
    <dbReference type="NCBI Taxonomy" id="1068625"/>
    <lineage>
        <taxon>Eukaryota</taxon>
        <taxon>Discoba</taxon>
        <taxon>Euglenozoa</taxon>
        <taxon>Kinetoplastea</taxon>
        <taxon>Metakinetoplastina</taxon>
        <taxon>Trypanosomatida</taxon>
        <taxon>Trypanosomatidae</taxon>
        <taxon>Trypanosoma</taxon>
        <taxon>Nannomonas</taxon>
    </lineage>
</organism>
<evidence type="ECO:0000313" key="2">
    <source>
        <dbReference type="EMBL" id="CCD14756.1"/>
    </source>
</evidence>
<dbReference type="AlphaFoldDB" id="F9WBW9"/>
<protein>
    <submittedName>
        <fullName evidence="2">WGS project CAEQ00000000 data, annotated contig 2155</fullName>
    </submittedName>
</protein>
<feature type="transmembrane region" description="Helical" evidence="1">
    <location>
        <begin position="48"/>
        <end position="70"/>
    </location>
</feature>
<dbReference type="EMBL" id="CAEQ01001636">
    <property type="protein sequence ID" value="CCD14756.1"/>
    <property type="molecule type" value="Genomic_DNA"/>
</dbReference>
<dbReference type="Proteomes" id="UP000000702">
    <property type="component" value="Unassembled WGS sequence"/>
</dbReference>